<sequence length="369" mass="41047">MPQDARLRATPRIIRSPKITSPVRLFLAARSRVLETAEKTNGPENKEDEDLDKEAMAINNPLKYFKRHRLDVELNFKGCVFTPEIARCITSKLVTCSKLVRLCLANSRMENESGEVVAMALRDRCVSVKELDLSGNALGRNAISAIGEMLVVNQTLEKLNISKNDLTDQDVEVMLNCLHRKTGLKDLDLSNNILCDQSATRLSNVLEKNFVLEKLSIASNQLEATGLKAMQPGLRTNKTLLALNISWNYLHDAGAEILGEIIAENRSLTEISACGNLFSAVAANWLAKGVASNSKLKLLRIGQNLLRNLGAYEFLNVLFESSSTAMVLEILDINGTVVDRRFKELVELELPENLSCLKVVNFSMVERFE</sequence>
<gene>
    <name evidence="1" type="ORF">P5673_009627</name>
</gene>
<dbReference type="Proteomes" id="UP001249851">
    <property type="component" value="Unassembled WGS sequence"/>
</dbReference>
<dbReference type="PANTHER" id="PTHR24114:SF50">
    <property type="entry name" value="RNI-LIKE PROTEIN"/>
    <property type="match status" value="1"/>
</dbReference>
<dbReference type="Pfam" id="PF13516">
    <property type="entry name" value="LRR_6"/>
    <property type="match status" value="4"/>
</dbReference>
<dbReference type="EMBL" id="JARQWQ010000017">
    <property type="protein sequence ID" value="KAK2566176.1"/>
    <property type="molecule type" value="Genomic_DNA"/>
</dbReference>
<name>A0AAD9V9F4_ACRCE</name>
<dbReference type="InterPro" id="IPR052394">
    <property type="entry name" value="LRR-containing"/>
</dbReference>
<dbReference type="SMART" id="SM00368">
    <property type="entry name" value="LRR_RI"/>
    <property type="match status" value="7"/>
</dbReference>
<dbReference type="SUPFAM" id="SSF52047">
    <property type="entry name" value="RNI-like"/>
    <property type="match status" value="1"/>
</dbReference>
<dbReference type="AlphaFoldDB" id="A0AAD9V9F4"/>
<reference evidence="1" key="2">
    <citation type="journal article" date="2023" name="Science">
        <title>Genomic signatures of disease resistance in endangered staghorn corals.</title>
        <authorList>
            <person name="Vollmer S.V."/>
            <person name="Selwyn J.D."/>
            <person name="Despard B.A."/>
            <person name="Roesel C.L."/>
        </authorList>
    </citation>
    <scope>NUCLEOTIDE SEQUENCE</scope>
    <source>
        <strain evidence="1">K2</strain>
    </source>
</reference>
<dbReference type="Gene3D" id="3.80.10.10">
    <property type="entry name" value="Ribonuclease Inhibitor"/>
    <property type="match status" value="1"/>
</dbReference>
<evidence type="ECO:0000313" key="1">
    <source>
        <dbReference type="EMBL" id="KAK2566176.1"/>
    </source>
</evidence>
<accession>A0AAD9V9F4</accession>
<reference evidence="1" key="1">
    <citation type="journal article" date="2023" name="G3 (Bethesda)">
        <title>Whole genome assembly and annotation of the endangered Caribbean coral Acropora cervicornis.</title>
        <authorList>
            <person name="Selwyn J.D."/>
            <person name="Vollmer S.V."/>
        </authorList>
    </citation>
    <scope>NUCLEOTIDE SEQUENCE</scope>
    <source>
        <strain evidence="1">K2</strain>
    </source>
</reference>
<dbReference type="InterPro" id="IPR032675">
    <property type="entry name" value="LRR_dom_sf"/>
</dbReference>
<proteinExistence type="predicted"/>
<comment type="caution">
    <text evidence="1">The sequence shown here is derived from an EMBL/GenBank/DDBJ whole genome shotgun (WGS) entry which is preliminary data.</text>
</comment>
<keyword evidence="2" id="KW-1185">Reference proteome</keyword>
<dbReference type="PANTHER" id="PTHR24114">
    <property type="entry name" value="LEUCINE RICH REPEAT FAMILY PROTEIN"/>
    <property type="match status" value="1"/>
</dbReference>
<dbReference type="InterPro" id="IPR001611">
    <property type="entry name" value="Leu-rich_rpt"/>
</dbReference>
<organism evidence="1 2">
    <name type="scientific">Acropora cervicornis</name>
    <name type="common">Staghorn coral</name>
    <dbReference type="NCBI Taxonomy" id="6130"/>
    <lineage>
        <taxon>Eukaryota</taxon>
        <taxon>Metazoa</taxon>
        <taxon>Cnidaria</taxon>
        <taxon>Anthozoa</taxon>
        <taxon>Hexacorallia</taxon>
        <taxon>Scleractinia</taxon>
        <taxon>Astrocoeniina</taxon>
        <taxon>Acroporidae</taxon>
        <taxon>Acropora</taxon>
    </lineage>
</organism>
<evidence type="ECO:0000313" key="2">
    <source>
        <dbReference type="Proteomes" id="UP001249851"/>
    </source>
</evidence>
<protein>
    <submittedName>
        <fullName evidence="1">Leucine-rich repeat-containing protein 74B</fullName>
    </submittedName>
</protein>